<organism evidence="2 3">
    <name type="scientific">Congregibacter litoralis KT71</name>
    <dbReference type="NCBI Taxonomy" id="314285"/>
    <lineage>
        <taxon>Bacteria</taxon>
        <taxon>Pseudomonadati</taxon>
        <taxon>Pseudomonadota</taxon>
        <taxon>Gammaproteobacteria</taxon>
        <taxon>Cellvibrionales</taxon>
        <taxon>Halieaceae</taxon>
        <taxon>Congregibacter</taxon>
    </lineage>
</organism>
<evidence type="ECO:0000313" key="3">
    <source>
        <dbReference type="Proteomes" id="UP000019205"/>
    </source>
</evidence>
<evidence type="ECO:0000313" key="2">
    <source>
        <dbReference type="EMBL" id="EAQ95888.2"/>
    </source>
</evidence>
<gene>
    <name evidence="2" type="ORF">KT71_11580</name>
</gene>
<proteinExistence type="predicted"/>
<protein>
    <recommendedName>
        <fullName evidence="1">DUF302 domain-containing protein</fullName>
    </recommendedName>
</protein>
<dbReference type="AlphaFoldDB" id="A4ADJ9"/>
<dbReference type="EMBL" id="AAOA02000003">
    <property type="protein sequence ID" value="EAQ95888.2"/>
    <property type="molecule type" value="Genomic_DNA"/>
</dbReference>
<dbReference type="RefSeq" id="WP_023660080.1">
    <property type="nucleotide sequence ID" value="NZ_CM002299.1"/>
</dbReference>
<sequence length="149" mass="16466">MTKHLLFGILLSLVIPFVNSAEGLLTESSNYSVSETVDRLEALLKAKGFRIFARVDHGAGAQSVDLELLPTELLIFGKPQGGTLLMQARRTVGIDLPLKFLVWEDDKGEVRIGWNDTAWMAERHDIDEGVPVLKNVAKALENFARQAGH</sequence>
<keyword evidence="3" id="KW-1185">Reference proteome</keyword>
<dbReference type="STRING" id="314285.KT71_11580"/>
<dbReference type="eggNOG" id="COG3439">
    <property type="taxonomic scope" value="Bacteria"/>
</dbReference>
<dbReference type="PANTHER" id="PTHR38342:SF2">
    <property type="entry name" value="INNER MEMBRANE OR EXPORTED"/>
    <property type="match status" value="1"/>
</dbReference>
<accession>A4ADJ9</accession>
<name>A4ADJ9_9GAMM</name>
<evidence type="ECO:0000259" key="1">
    <source>
        <dbReference type="Pfam" id="PF03625"/>
    </source>
</evidence>
<feature type="domain" description="DUF302" evidence="1">
    <location>
        <begin position="55"/>
        <end position="116"/>
    </location>
</feature>
<dbReference type="InterPro" id="IPR005180">
    <property type="entry name" value="DUF302"/>
</dbReference>
<reference evidence="2 3" key="1">
    <citation type="journal article" date="2007" name="Proc. Natl. Acad. Sci. U.S.A.">
        <title>Characterization of a marine gammaproteobacterium capable of aerobic anoxygenic photosynthesis.</title>
        <authorList>
            <person name="Fuchs B.M."/>
            <person name="Spring S."/>
            <person name="Teeling H."/>
            <person name="Quast C."/>
            <person name="Wulf J."/>
            <person name="Schattenhofer M."/>
            <person name="Yan S."/>
            <person name="Ferriera S."/>
            <person name="Johnson J."/>
            <person name="Glockner F.O."/>
            <person name="Amann R."/>
        </authorList>
    </citation>
    <scope>NUCLEOTIDE SEQUENCE [LARGE SCALE GENOMIC DNA]</scope>
    <source>
        <strain evidence="2">KT71</strain>
    </source>
</reference>
<comment type="caution">
    <text evidence="2">The sequence shown here is derived from an EMBL/GenBank/DDBJ whole genome shotgun (WGS) entry which is preliminary data.</text>
</comment>
<dbReference type="CDD" id="cd14797">
    <property type="entry name" value="DUF302"/>
    <property type="match status" value="1"/>
</dbReference>
<dbReference type="SUPFAM" id="SSF103247">
    <property type="entry name" value="TT1751-like"/>
    <property type="match status" value="1"/>
</dbReference>
<dbReference type="PANTHER" id="PTHR38342">
    <property type="entry name" value="SLR5037 PROTEIN"/>
    <property type="match status" value="1"/>
</dbReference>
<dbReference type="InterPro" id="IPR035923">
    <property type="entry name" value="TT1751-like_sf"/>
</dbReference>
<dbReference type="HOGENOM" id="CLU_116237_1_1_6"/>
<dbReference type="Gene3D" id="3.30.310.70">
    <property type="entry name" value="TT1751-like domain"/>
    <property type="match status" value="1"/>
</dbReference>
<dbReference type="Proteomes" id="UP000019205">
    <property type="component" value="Chromosome"/>
</dbReference>
<reference evidence="2 3" key="2">
    <citation type="journal article" date="2009" name="PLoS ONE">
        <title>The photosynthetic apparatus and its regulation in the aerobic gammaproteobacterium Congregibacter litoralis gen. nov., sp. nov.</title>
        <authorList>
            <person name="Spring S."/>
            <person name="Lunsdorf H."/>
            <person name="Fuchs B.M."/>
            <person name="Tindall B.J."/>
        </authorList>
    </citation>
    <scope>NUCLEOTIDE SEQUENCE [LARGE SCALE GENOMIC DNA]</scope>
    <source>
        <strain evidence="2">KT71</strain>
    </source>
</reference>
<dbReference type="Pfam" id="PF03625">
    <property type="entry name" value="DUF302"/>
    <property type="match status" value="1"/>
</dbReference>